<evidence type="ECO:0000256" key="8">
    <source>
        <dbReference type="ARBA" id="ARBA00022946"/>
    </source>
</evidence>
<evidence type="ECO:0000256" key="3">
    <source>
        <dbReference type="ARBA" id="ARBA00007972"/>
    </source>
</evidence>
<proteinExistence type="inferred from homology"/>
<protein>
    <recommendedName>
        <fullName evidence="4 13">Cytochrome c oxidase subunit 5A, mitochondrial</fullName>
    </recommendedName>
    <alternativeName>
        <fullName evidence="12 13">Cytochrome c oxidase polypeptide Va</fullName>
    </alternativeName>
</protein>
<keyword evidence="5 13" id="KW-0349">Heme</keyword>
<dbReference type="Pfam" id="PF02284">
    <property type="entry name" value="COX5A"/>
    <property type="match status" value="1"/>
</dbReference>
<keyword evidence="10 13" id="KW-0496">Mitochondrion</keyword>
<keyword evidence="7 13" id="KW-0999">Mitochondrion inner membrane</keyword>
<dbReference type="CDD" id="cd00923">
    <property type="entry name" value="Cyt_c_Oxidase_Va"/>
    <property type="match status" value="1"/>
</dbReference>
<evidence type="ECO:0000256" key="9">
    <source>
        <dbReference type="ARBA" id="ARBA00023004"/>
    </source>
</evidence>
<evidence type="ECO:0000256" key="10">
    <source>
        <dbReference type="ARBA" id="ARBA00023128"/>
    </source>
</evidence>
<dbReference type="OrthoDB" id="5778907at2759"/>
<sequence>MFRISLKASTSLHNAARQCLKAQAGAICRPDIDHWEIRKAMNDITAEDLVPEPRIIFAAFKACRRLNDYSLAVRYLEAGQWKCGAKKSTIWPWVLQEIKPTLSELGILTPEEMGLVS</sequence>
<evidence type="ECO:0000256" key="5">
    <source>
        <dbReference type="ARBA" id="ARBA00022617"/>
    </source>
</evidence>
<dbReference type="InterPro" id="IPR003204">
    <property type="entry name" value="Cyt_c_oxidase_su5A/6"/>
</dbReference>
<evidence type="ECO:0000256" key="13">
    <source>
        <dbReference type="RuleBase" id="RU368103"/>
    </source>
</evidence>
<keyword evidence="8 13" id="KW-0809">Transit peptide</keyword>
<evidence type="ECO:0000256" key="4">
    <source>
        <dbReference type="ARBA" id="ARBA00021968"/>
    </source>
</evidence>
<evidence type="ECO:0000256" key="7">
    <source>
        <dbReference type="ARBA" id="ARBA00022792"/>
    </source>
</evidence>
<dbReference type="PANTHER" id="PTHR14200">
    <property type="entry name" value="CYTOCHROME C OXIDASE POLYPEPTIDE"/>
    <property type="match status" value="1"/>
</dbReference>
<evidence type="ECO:0000256" key="2">
    <source>
        <dbReference type="ARBA" id="ARBA00004673"/>
    </source>
</evidence>
<keyword evidence="11 13" id="KW-0472">Membrane</keyword>
<organism evidence="14 15">
    <name type="scientific">Candidula unifasciata</name>
    <dbReference type="NCBI Taxonomy" id="100452"/>
    <lineage>
        <taxon>Eukaryota</taxon>
        <taxon>Metazoa</taxon>
        <taxon>Spiralia</taxon>
        <taxon>Lophotrochozoa</taxon>
        <taxon>Mollusca</taxon>
        <taxon>Gastropoda</taxon>
        <taxon>Heterobranchia</taxon>
        <taxon>Euthyneura</taxon>
        <taxon>Panpulmonata</taxon>
        <taxon>Eupulmonata</taxon>
        <taxon>Stylommatophora</taxon>
        <taxon>Helicina</taxon>
        <taxon>Helicoidea</taxon>
        <taxon>Geomitridae</taxon>
        <taxon>Candidula</taxon>
    </lineage>
</organism>
<dbReference type="GO" id="GO:0006123">
    <property type="term" value="P:mitochondrial electron transport, cytochrome c to oxygen"/>
    <property type="evidence" value="ECO:0007669"/>
    <property type="project" value="UniProtKB-UniRule"/>
</dbReference>
<dbReference type="PANTHER" id="PTHR14200:SF11">
    <property type="entry name" value="CYTOCHROME C OXIDASE SUBUNIT 5A, MITOCHONDRIAL"/>
    <property type="match status" value="1"/>
</dbReference>
<reference evidence="14" key="1">
    <citation type="submission" date="2021-04" db="EMBL/GenBank/DDBJ databases">
        <authorList>
            <consortium name="Molecular Ecology Group"/>
        </authorList>
    </citation>
    <scope>NUCLEOTIDE SEQUENCE</scope>
</reference>
<evidence type="ECO:0000256" key="1">
    <source>
        <dbReference type="ARBA" id="ARBA00004443"/>
    </source>
</evidence>
<name>A0A8S3Z8T2_9EUPU</name>
<dbReference type="Proteomes" id="UP000678393">
    <property type="component" value="Unassembled WGS sequence"/>
</dbReference>
<evidence type="ECO:0000256" key="11">
    <source>
        <dbReference type="ARBA" id="ARBA00023136"/>
    </source>
</evidence>
<gene>
    <name evidence="14" type="ORF">CUNI_LOCUS9019</name>
</gene>
<keyword evidence="6 13" id="KW-0479">Metal-binding</keyword>
<comment type="subunit">
    <text evidence="13">Component of the cytochrome c oxidase (complex IV, CIV), a multisubunit enzyme composed of a catalytic core of 3 subunits and several supernumerary subunits. The complex exists as a monomer or a dimer and forms supercomplexes (SCs) in the inner mitochondrial membrane with ubiquinol-cytochrome c oxidoreductase (cytochrome b-c1 complex, complex III, CIII).</text>
</comment>
<comment type="similarity">
    <text evidence="3 13">Belongs to the cytochrome c oxidase subunit 5A family.</text>
</comment>
<dbReference type="InterPro" id="IPR036545">
    <property type="entry name" value="Cyt_c_oxidase_su5A/6_sf"/>
</dbReference>
<comment type="function">
    <text evidence="13">Component of the cytochrome c oxidase, the last enzyme in the mitochondrial electron transport chain which drives oxidative phosphorylation. The respiratory chain contains 3 multisubunit complexes succinate dehydrogenase (complex II, CII), ubiquinol-cytochrome c oxidoreductase (cytochrome b-c1 complex, complex III, CIII) and cytochrome c oxidase (complex IV, CIV), that cooperate to transfer electrons derived from NADH and succinate to molecular oxygen, creating an electrochemical gradient over the inner membrane that drives transmembrane transport and the ATP synthase. Cytochrome c oxidase is the component of the respiratory chain that catalyzes the reduction of oxygen to water. Electrons originating from reduced cytochrome c in the intermembrane space (IMS) are transferred via the dinuclear copper A center (CU(A)) of subunit 2 and heme A of subunit 1 to the active site in subunit 1, a binuclear center (BNC) formed by heme A3 and copper B (CU(B)). The BNC reduces molecular oxygen to 2 water molecules using 4 electrons from cytochrome c in the IMS and 4 protons from the mitochondrial matrix.</text>
</comment>
<keyword evidence="15" id="KW-1185">Reference proteome</keyword>
<accession>A0A8S3Z8T2</accession>
<dbReference type="SUPFAM" id="SSF48479">
    <property type="entry name" value="Cytochrome c oxidase subunit E"/>
    <property type="match status" value="1"/>
</dbReference>
<dbReference type="GO" id="GO:0045277">
    <property type="term" value="C:respiratory chain complex IV"/>
    <property type="evidence" value="ECO:0007669"/>
    <property type="project" value="UniProtKB-UniRule"/>
</dbReference>
<comment type="caution">
    <text evidence="14">The sequence shown here is derived from an EMBL/GenBank/DDBJ whole genome shotgun (WGS) entry which is preliminary data.</text>
</comment>
<comment type="subcellular location">
    <subcellularLocation>
        <location evidence="1 13">Mitochondrion inner membrane</location>
        <topology evidence="1 13">Peripheral membrane protein</topology>
        <orientation evidence="1 13">Matrix side</orientation>
    </subcellularLocation>
</comment>
<dbReference type="GO" id="GO:0046872">
    <property type="term" value="F:metal ion binding"/>
    <property type="evidence" value="ECO:0007669"/>
    <property type="project" value="UniProtKB-UniRule"/>
</dbReference>
<evidence type="ECO:0000256" key="12">
    <source>
        <dbReference type="ARBA" id="ARBA00031049"/>
    </source>
</evidence>
<dbReference type="GO" id="GO:0005743">
    <property type="term" value="C:mitochondrial inner membrane"/>
    <property type="evidence" value="ECO:0007669"/>
    <property type="project" value="UniProtKB-SubCell"/>
</dbReference>
<dbReference type="EMBL" id="CAJHNH020001528">
    <property type="protein sequence ID" value="CAG5123461.1"/>
    <property type="molecule type" value="Genomic_DNA"/>
</dbReference>
<dbReference type="AlphaFoldDB" id="A0A8S3Z8T2"/>
<evidence type="ECO:0000313" key="15">
    <source>
        <dbReference type="Proteomes" id="UP000678393"/>
    </source>
</evidence>
<evidence type="ECO:0000313" key="14">
    <source>
        <dbReference type="EMBL" id="CAG5123461.1"/>
    </source>
</evidence>
<dbReference type="Gene3D" id="1.25.40.40">
    <property type="entry name" value="Cytochrome c oxidase, subunit Va/VI"/>
    <property type="match status" value="1"/>
</dbReference>
<comment type="pathway">
    <text evidence="2 13">Energy metabolism; oxidative phosphorylation.</text>
</comment>
<keyword evidence="9 13" id="KW-0408">Iron</keyword>
<evidence type="ECO:0000256" key="6">
    <source>
        <dbReference type="ARBA" id="ARBA00022723"/>
    </source>
</evidence>